<evidence type="ECO:0000313" key="2">
    <source>
        <dbReference type="Proteomes" id="UP000186868"/>
    </source>
</evidence>
<proteinExistence type="predicted"/>
<dbReference type="AlphaFoldDB" id="A0A1U7HDH5"/>
<dbReference type="EMBL" id="MRCB01000019">
    <property type="protein sequence ID" value="OKH21595.1"/>
    <property type="molecule type" value="Genomic_DNA"/>
</dbReference>
<keyword evidence="2" id="KW-1185">Reference proteome</keyword>
<sequence>MIFFLHNIYKSQEFIVYQKNFIHGRAQIAHFLKNYAQQDVPDRVTLFFPYVKGEPTLYFLSSFLEYKKLRLAKPQFAESKDETIFILKSPLKFPKNNLCVAWERDHYCYHAKVPQTGDLIVILPENKISPEALKELQQHETLLFHYQSLPFSPQMDTYIFRKK</sequence>
<organism evidence="1 2">
    <name type="scientific">Hydrococcus rivularis NIES-593</name>
    <dbReference type="NCBI Taxonomy" id="1921803"/>
    <lineage>
        <taxon>Bacteria</taxon>
        <taxon>Bacillati</taxon>
        <taxon>Cyanobacteriota</taxon>
        <taxon>Cyanophyceae</taxon>
        <taxon>Pleurocapsales</taxon>
        <taxon>Hydrococcaceae</taxon>
        <taxon>Hydrococcus</taxon>
    </lineage>
</organism>
<reference evidence="1 2" key="1">
    <citation type="submission" date="2016-11" db="EMBL/GenBank/DDBJ databases">
        <title>Draft Genome Sequences of Nine Cyanobacterial Strains from Diverse Habitats.</title>
        <authorList>
            <person name="Zhu T."/>
            <person name="Hou S."/>
            <person name="Lu X."/>
            <person name="Hess W.R."/>
        </authorList>
    </citation>
    <scope>NUCLEOTIDE SEQUENCE [LARGE SCALE GENOMIC DNA]</scope>
    <source>
        <strain evidence="1 2">NIES-593</strain>
    </source>
</reference>
<name>A0A1U7HDH5_9CYAN</name>
<evidence type="ECO:0000313" key="1">
    <source>
        <dbReference type="EMBL" id="OKH21595.1"/>
    </source>
</evidence>
<accession>A0A1U7HDH5</accession>
<dbReference type="Proteomes" id="UP000186868">
    <property type="component" value="Unassembled WGS sequence"/>
</dbReference>
<protein>
    <submittedName>
        <fullName evidence="1">Uncharacterized protein</fullName>
    </submittedName>
</protein>
<gene>
    <name evidence="1" type="ORF">NIES593_15375</name>
</gene>
<comment type="caution">
    <text evidence="1">The sequence shown here is derived from an EMBL/GenBank/DDBJ whole genome shotgun (WGS) entry which is preliminary data.</text>
</comment>